<sequence>MSHTAKETVESCGICHQPVNAVTDKTVTCSGSPGCGRCFHTLCADLNLTMWAALTSDDGLKWFCADCRRNNQPKQESAEVTLKDILARIDRLEAKVDLGYDKFHNSFAMTKSIITTTRSA</sequence>
<dbReference type="PROSITE" id="PS50016">
    <property type="entry name" value="ZF_PHD_2"/>
    <property type="match status" value="1"/>
</dbReference>
<dbReference type="InterPro" id="IPR011011">
    <property type="entry name" value="Znf_FYVE_PHD"/>
</dbReference>
<dbReference type="InterPro" id="IPR013083">
    <property type="entry name" value="Znf_RING/FYVE/PHD"/>
</dbReference>
<keyword evidence="2 4" id="KW-0863">Zinc-finger</keyword>
<evidence type="ECO:0000256" key="2">
    <source>
        <dbReference type="ARBA" id="ARBA00022771"/>
    </source>
</evidence>
<organism evidence="6 7">
    <name type="scientific">Culex pipiens pipiens</name>
    <name type="common">Northern house mosquito</name>
    <dbReference type="NCBI Taxonomy" id="38569"/>
    <lineage>
        <taxon>Eukaryota</taxon>
        <taxon>Metazoa</taxon>
        <taxon>Ecdysozoa</taxon>
        <taxon>Arthropoda</taxon>
        <taxon>Hexapoda</taxon>
        <taxon>Insecta</taxon>
        <taxon>Pterygota</taxon>
        <taxon>Neoptera</taxon>
        <taxon>Endopterygota</taxon>
        <taxon>Diptera</taxon>
        <taxon>Nematocera</taxon>
        <taxon>Culicoidea</taxon>
        <taxon>Culicidae</taxon>
        <taxon>Culicinae</taxon>
        <taxon>Culicini</taxon>
        <taxon>Culex</taxon>
        <taxon>Culex</taxon>
    </lineage>
</organism>
<dbReference type="InterPro" id="IPR019787">
    <property type="entry name" value="Znf_PHD-finger"/>
</dbReference>
<dbReference type="SUPFAM" id="SSF57903">
    <property type="entry name" value="FYVE/PHD zinc finger"/>
    <property type="match status" value="1"/>
</dbReference>
<evidence type="ECO:0000256" key="1">
    <source>
        <dbReference type="ARBA" id="ARBA00022723"/>
    </source>
</evidence>
<dbReference type="Gene3D" id="3.30.40.10">
    <property type="entry name" value="Zinc/RING finger domain, C3HC4 (zinc finger)"/>
    <property type="match status" value="1"/>
</dbReference>
<evidence type="ECO:0000313" key="6">
    <source>
        <dbReference type="EMBL" id="KAL1379724.1"/>
    </source>
</evidence>
<keyword evidence="3" id="KW-0862">Zinc</keyword>
<dbReference type="CDD" id="cd15489">
    <property type="entry name" value="PHD_SF"/>
    <property type="match status" value="1"/>
</dbReference>
<evidence type="ECO:0000256" key="4">
    <source>
        <dbReference type="PROSITE-ProRule" id="PRU00146"/>
    </source>
</evidence>
<gene>
    <name evidence="6" type="ORF">pipiens_014695</name>
</gene>
<dbReference type="Pfam" id="PF00628">
    <property type="entry name" value="PHD"/>
    <property type="match status" value="1"/>
</dbReference>
<dbReference type="EMBL" id="JBEHCU010009527">
    <property type="protein sequence ID" value="KAL1379724.1"/>
    <property type="molecule type" value="Genomic_DNA"/>
</dbReference>
<evidence type="ECO:0000256" key="3">
    <source>
        <dbReference type="ARBA" id="ARBA00022833"/>
    </source>
</evidence>
<keyword evidence="1" id="KW-0479">Metal-binding</keyword>
<dbReference type="AlphaFoldDB" id="A0ABD1CTH0"/>
<evidence type="ECO:0000259" key="5">
    <source>
        <dbReference type="PROSITE" id="PS50016"/>
    </source>
</evidence>
<dbReference type="InterPro" id="IPR001965">
    <property type="entry name" value="Znf_PHD"/>
</dbReference>
<keyword evidence="7" id="KW-1185">Reference proteome</keyword>
<name>A0ABD1CTH0_CULPP</name>
<dbReference type="SMART" id="SM00249">
    <property type="entry name" value="PHD"/>
    <property type="match status" value="1"/>
</dbReference>
<accession>A0ABD1CTH0</accession>
<dbReference type="Proteomes" id="UP001562425">
    <property type="component" value="Unassembled WGS sequence"/>
</dbReference>
<dbReference type="GO" id="GO:0008270">
    <property type="term" value="F:zinc ion binding"/>
    <property type="evidence" value="ECO:0007669"/>
    <property type="project" value="UniProtKB-KW"/>
</dbReference>
<evidence type="ECO:0000313" key="7">
    <source>
        <dbReference type="Proteomes" id="UP001562425"/>
    </source>
</evidence>
<protein>
    <recommendedName>
        <fullName evidence="5">PHD-type domain-containing protein</fullName>
    </recommendedName>
</protein>
<comment type="caution">
    <text evidence="6">The sequence shown here is derived from an EMBL/GenBank/DDBJ whole genome shotgun (WGS) entry which is preliminary data.</text>
</comment>
<reference evidence="6 7" key="1">
    <citation type="submission" date="2024-05" db="EMBL/GenBank/DDBJ databases">
        <title>Culex pipiens pipiens assembly and annotation.</title>
        <authorList>
            <person name="Alout H."/>
            <person name="Durand T."/>
        </authorList>
    </citation>
    <scope>NUCLEOTIDE SEQUENCE [LARGE SCALE GENOMIC DNA]</scope>
    <source>
        <strain evidence="6">HA-2024</strain>
        <tissue evidence="6">Whole body</tissue>
    </source>
</reference>
<proteinExistence type="predicted"/>
<feature type="domain" description="PHD-type" evidence="5">
    <location>
        <begin position="9"/>
        <end position="70"/>
    </location>
</feature>